<proteinExistence type="predicted"/>
<reference evidence="3" key="1">
    <citation type="submission" date="2020-12" db="EMBL/GenBank/DDBJ databases">
        <title>Genomic characterization of non-nitrogen-fixing Frankia strains.</title>
        <authorList>
            <person name="Carlos-Shanley C."/>
            <person name="Guerra T."/>
            <person name="Hahn D."/>
        </authorList>
    </citation>
    <scope>NUCLEOTIDE SEQUENCE</scope>
    <source>
        <strain evidence="3">CN6</strain>
    </source>
</reference>
<dbReference type="AlphaFoldDB" id="A0A937RKS2"/>
<dbReference type="EMBL" id="JAEACQ010000253">
    <property type="protein sequence ID" value="MBL7630715.1"/>
    <property type="molecule type" value="Genomic_DNA"/>
</dbReference>
<comment type="caution">
    <text evidence="3">The sequence shown here is derived from an EMBL/GenBank/DDBJ whole genome shotgun (WGS) entry which is preliminary data.</text>
</comment>
<sequence>RGSAAAGAVKVAAGAGARGSGGAAGRARRAAELRPDDVARLGALALPFLPDGPAALPGLANLAAAAHGALAHDLAVVVEKRATDLRVASLVDPARAGRQYSDDEIPPPRTPEGRAHAAEQCGRAFYGQVDSAAALRLLEWAAAAGLALNPALLERLGERLIGPMVVARPAGGSAADRLAGAWPELRAGALTHLAAVAEESLERTVEVLSGPFGQGVTKAEAAGWPALADARLVAQGRHAGDQRVDVLARLAARRLARPGGAPARGGAVDPGDTWGDDVPAGARHGGARHSGPSRGGPGHGGPRHPGPRDFVLGADVLRLLWPAGPWTPAEARRVLAEVDPRALAGPPVTWLENAIAREDPGAGAGYLDELDRLRQEVAASPVAASLTGAAAEIIARGADTDRRVAAAARKGPASQAAVLVAELDQLRSADNGSVLRRLERLVDKQSPMLLPEVFATFSARALSAYLRAVEAELRPDHARIDLAARLYYAQYRLRRERSRENRKTGNDLVGFLLGLLVDWRFSTLKTVEHEIHRIDRGAAKEFKDWRDVNAGGWMRRQLAERRLKNEETERRAAHEARRRAQEPGKDHASEPRADGGRGAPPRREDPGQPGPERPRGDR</sequence>
<evidence type="ECO:0000256" key="1">
    <source>
        <dbReference type="SAM" id="MobiDB-lite"/>
    </source>
</evidence>
<evidence type="ECO:0000313" key="4">
    <source>
        <dbReference type="Proteomes" id="UP000604475"/>
    </source>
</evidence>
<feature type="non-terminal residue" evidence="3">
    <location>
        <position position="1"/>
    </location>
</feature>
<evidence type="ECO:0000313" key="3">
    <source>
        <dbReference type="EMBL" id="MBL7630715.1"/>
    </source>
</evidence>
<feature type="domain" description="GTPase-associated protein 1-like C-terminal" evidence="2">
    <location>
        <begin position="5"/>
        <end position="263"/>
    </location>
</feature>
<protein>
    <recommendedName>
        <fullName evidence="2">GTPase-associated protein 1-like C-terminal domain-containing protein</fullName>
    </recommendedName>
</protein>
<keyword evidence="4" id="KW-1185">Reference proteome</keyword>
<dbReference type="RefSeq" id="WP_323132751.1">
    <property type="nucleotide sequence ID" value="NZ_JAEACQ010000253.1"/>
</dbReference>
<dbReference type="Proteomes" id="UP000604475">
    <property type="component" value="Unassembled WGS sequence"/>
</dbReference>
<feature type="compositionally biased region" description="Low complexity" evidence="1">
    <location>
        <begin position="258"/>
        <end position="272"/>
    </location>
</feature>
<organism evidence="3 4">
    <name type="scientific">Frankia nepalensis</name>
    <dbReference type="NCBI Taxonomy" id="1836974"/>
    <lineage>
        <taxon>Bacteria</taxon>
        <taxon>Bacillati</taxon>
        <taxon>Actinomycetota</taxon>
        <taxon>Actinomycetes</taxon>
        <taxon>Frankiales</taxon>
        <taxon>Frankiaceae</taxon>
        <taxon>Frankia</taxon>
    </lineage>
</organism>
<accession>A0A937RKS2</accession>
<feature type="domain" description="GTPase-associated protein 1-like C-terminal" evidence="2">
    <location>
        <begin position="309"/>
        <end position="542"/>
    </location>
</feature>
<feature type="region of interest" description="Disordered" evidence="1">
    <location>
        <begin position="258"/>
        <end position="308"/>
    </location>
</feature>
<dbReference type="InterPro" id="IPR049532">
    <property type="entry name" value="GAP1-like_C"/>
</dbReference>
<evidence type="ECO:0000259" key="2">
    <source>
        <dbReference type="Pfam" id="PF20052"/>
    </source>
</evidence>
<gene>
    <name evidence="3" type="ORF">I7412_26865</name>
</gene>
<dbReference type="Pfam" id="PF20052">
    <property type="entry name" value="GAP1-C"/>
    <property type="match status" value="2"/>
</dbReference>
<name>A0A937RKS2_9ACTN</name>
<feature type="region of interest" description="Disordered" evidence="1">
    <location>
        <begin position="562"/>
        <end position="618"/>
    </location>
</feature>
<feature type="region of interest" description="Disordered" evidence="1">
    <location>
        <begin position="1"/>
        <end position="28"/>
    </location>
</feature>
<feature type="compositionally biased region" description="Low complexity" evidence="1">
    <location>
        <begin position="1"/>
        <end position="15"/>
    </location>
</feature>